<dbReference type="Pfam" id="PF11887">
    <property type="entry name" value="Mce4_CUP1"/>
    <property type="match status" value="1"/>
</dbReference>
<sequence>MNAAMKTPGKPGRAPLRLRWKPVRERNPIAVAFVAILLIIGLLAAAANADDLPVIGGGTGYTAYFSEAAGLKSGQEVRVAGVKVGKVTGVRLDGPKVRVSFRVRKTWIGDRTTATIMIKTLLGGKFLALDPLGRTEQDPGTPIPLSRTVAPYDVMQAFNDLGGTLGRLDTGKIAESLTVLSRTFTNTPPSVGKALDGLSALSTSISSRDAQLADLLAGTKRLSSTLVSQNSQFESLLKDGNLLLAELTRRRQAIHALLTGAAELGEQLRHLVDDNDTDLHSALTHLDKVTDVLTRNQSDLDRALSLTGTYIRLFNNAAGNGRWVDGYLCGAVPPDYVTGSGSAYTPPSTCLPPRAGGR</sequence>
<dbReference type="Pfam" id="PF02470">
    <property type="entry name" value="MlaD"/>
    <property type="match status" value="1"/>
</dbReference>
<evidence type="ECO:0000313" key="4">
    <source>
        <dbReference type="Proteomes" id="UP000680206"/>
    </source>
</evidence>
<dbReference type="PRINTS" id="PR01782">
    <property type="entry name" value="MCEVIRFACTOR"/>
</dbReference>
<dbReference type="InterPro" id="IPR052336">
    <property type="entry name" value="MlaD_Phospholipid_Transporter"/>
</dbReference>
<name>A0ABS3RLW8_9ACTN</name>
<dbReference type="NCBIfam" id="TIGR00996">
    <property type="entry name" value="Mtu_fam_mce"/>
    <property type="match status" value="1"/>
</dbReference>
<gene>
    <name evidence="3" type="ORF">J4709_08260</name>
</gene>
<dbReference type="EMBL" id="JAGEPF010000005">
    <property type="protein sequence ID" value="MBO2457563.1"/>
    <property type="molecule type" value="Genomic_DNA"/>
</dbReference>
<evidence type="ECO:0000259" key="2">
    <source>
        <dbReference type="Pfam" id="PF11887"/>
    </source>
</evidence>
<proteinExistence type="predicted"/>
<accession>A0ABS3RLW8</accession>
<dbReference type="PANTHER" id="PTHR33371:SF18">
    <property type="entry name" value="MCE-FAMILY PROTEIN MCE3C"/>
    <property type="match status" value="1"/>
</dbReference>
<protein>
    <submittedName>
        <fullName evidence="3">MCE family protein</fullName>
    </submittedName>
</protein>
<dbReference type="PANTHER" id="PTHR33371">
    <property type="entry name" value="INTERMEMBRANE PHOSPHOLIPID TRANSPORT SYSTEM BINDING PROTEIN MLAD-RELATED"/>
    <property type="match status" value="1"/>
</dbReference>
<dbReference type="InterPro" id="IPR005693">
    <property type="entry name" value="Mce"/>
</dbReference>
<dbReference type="InterPro" id="IPR003399">
    <property type="entry name" value="Mce/MlaD"/>
</dbReference>
<evidence type="ECO:0000313" key="3">
    <source>
        <dbReference type="EMBL" id="MBO2457563.1"/>
    </source>
</evidence>
<dbReference type="InterPro" id="IPR024516">
    <property type="entry name" value="Mce_C"/>
</dbReference>
<keyword evidence="4" id="KW-1185">Reference proteome</keyword>
<feature type="domain" description="Mce/MlaD" evidence="1">
    <location>
        <begin position="58"/>
        <end position="131"/>
    </location>
</feature>
<reference evidence="3 4" key="1">
    <citation type="submission" date="2021-03" db="EMBL/GenBank/DDBJ databases">
        <title>Actinomadura violae sp. nov., isolated from lichen in Thailand.</title>
        <authorList>
            <person name="Kanchanasin P."/>
            <person name="Saeng-In P."/>
            <person name="Phongsopitanun W."/>
            <person name="Yuki M."/>
            <person name="Kudo T."/>
            <person name="Ohkuma M."/>
            <person name="Tanasupawat S."/>
        </authorList>
    </citation>
    <scope>NUCLEOTIDE SEQUENCE [LARGE SCALE GENOMIC DNA]</scope>
    <source>
        <strain evidence="3 4">LCR2-06</strain>
    </source>
</reference>
<evidence type="ECO:0000259" key="1">
    <source>
        <dbReference type="Pfam" id="PF02470"/>
    </source>
</evidence>
<organism evidence="3 4">
    <name type="scientific">Actinomadura violacea</name>
    <dbReference type="NCBI Taxonomy" id="2819934"/>
    <lineage>
        <taxon>Bacteria</taxon>
        <taxon>Bacillati</taxon>
        <taxon>Actinomycetota</taxon>
        <taxon>Actinomycetes</taxon>
        <taxon>Streptosporangiales</taxon>
        <taxon>Thermomonosporaceae</taxon>
        <taxon>Actinomadura</taxon>
    </lineage>
</organism>
<dbReference type="Proteomes" id="UP000680206">
    <property type="component" value="Unassembled WGS sequence"/>
</dbReference>
<comment type="caution">
    <text evidence="3">The sequence shown here is derived from an EMBL/GenBank/DDBJ whole genome shotgun (WGS) entry which is preliminary data.</text>
</comment>
<feature type="domain" description="Mammalian cell entry C-terminal" evidence="2">
    <location>
        <begin position="139"/>
        <end position="320"/>
    </location>
</feature>